<feature type="binding site" evidence="12">
    <location>
        <position position="460"/>
    </location>
    <ligand>
        <name>Zn(2+)</name>
        <dbReference type="ChEBI" id="CHEBI:29105"/>
        <label>2</label>
    </ligand>
</feature>
<comment type="similarity">
    <text evidence="12">Belongs to the helicase family. PriA subfamily.</text>
</comment>
<dbReference type="Gene3D" id="3.40.1440.60">
    <property type="entry name" value="PriA, 3(prime) DNA-binding domain"/>
    <property type="match status" value="1"/>
</dbReference>
<dbReference type="Pfam" id="PF00270">
    <property type="entry name" value="DEAD"/>
    <property type="match status" value="1"/>
</dbReference>
<organism evidence="15 16">
    <name type="scientific">Phreatobacter stygius</name>
    <dbReference type="NCBI Taxonomy" id="1940610"/>
    <lineage>
        <taxon>Bacteria</taxon>
        <taxon>Pseudomonadati</taxon>
        <taxon>Pseudomonadota</taxon>
        <taxon>Alphaproteobacteria</taxon>
        <taxon>Hyphomicrobiales</taxon>
        <taxon>Phreatobacteraceae</taxon>
        <taxon>Phreatobacter</taxon>
    </lineage>
</organism>
<feature type="binding site" evidence="12">
    <location>
        <position position="463"/>
    </location>
    <ligand>
        <name>Zn(2+)</name>
        <dbReference type="ChEBI" id="CHEBI:29105"/>
        <label>2</label>
    </ligand>
</feature>
<evidence type="ECO:0000256" key="1">
    <source>
        <dbReference type="ARBA" id="ARBA00022515"/>
    </source>
</evidence>
<accession>A0A4D7AX12</accession>
<feature type="binding site" evidence="12">
    <location>
        <position position="473"/>
    </location>
    <ligand>
        <name>Zn(2+)</name>
        <dbReference type="ChEBI" id="CHEBI:29105"/>
        <label>1</label>
    </ligand>
</feature>
<dbReference type="InterPro" id="IPR041222">
    <property type="entry name" value="PriA_3primeBD"/>
</dbReference>
<evidence type="ECO:0000256" key="5">
    <source>
        <dbReference type="ARBA" id="ARBA00022801"/>
    </source>
</evidence>
<dbReference type="NCBIfam" id="TIGR00595">
    <property type="entry name" value="priA"/>
    <property type="match status" value="1"/>
</dbReference>
<feature type="region of interest" description="Disordered" evidence="13">
    <location>
        <begin position="109"/>
        <end position="129"/>
    </location>
</feature>
<evidence type="ECO:0000256" key="7">
    <source>
        <dbReference type="ARBA" id="ARBA00022833"/>
    </source>
</evidence>
<dbReference type="Gene3D" id="3.40.50.300">
    <property type="entry name" value="P-loop containing nucleotide triphosphate hydrolases"/>
    <property type="match status" value="2"/>
</dbReference>
<feature type="binding site" evidence="12">
    <location>
        <position position="436"/>
    </location>
    <ligand>
        <name>Zn(2+)</name>
        <dbReference type="ChEBI" id="CHEBI:29105"/>
        <label>1</label>
    </ligand>
</feature>
<keyword evidence="4 12" id="KW-0547">Nucleotide-binding</keyword>
<dbReference type="EC" id="5.6.2.4" evidence="12"/>
<dbReference type="InterPro" id="IPR042115">
    <property type="entry name" value="PriA_3primeBD_sf"/>
</dbReference>
<dbReference type="CDD" id="cd17929">
    <property type="entry name" value="DEXHc_priA"/>
    <property type="match status" value="1"/>
</dbReference>
<evidence type="ECO:0000256" key="10">
    <source>
        <dbReference type="ARBA" id="ARBA00023235"/>
    </source>
</evidence>
<evidence type="ECO:0000256" key="11">
    <source>
        <dbReference type="ARBA" id="ARBA00048988"/>
    </source>
</evidence>
<dbReference type="PANTHER" id="PTHR30580:SF0">
    <property type="entry name" value="PRIMOSOMAL PROTEIN N"/>
    <property type="match status" value="1"/>
</dbReference>
<dbReference type="InterPro" id="IPR014001">
    <property type="entry name" value="Helicase_ATP-bd"/>
</dbReference>
<dbReference type="AlphaFoldDB" id="A0A4D7AX12"/>
<dbReference type="InterPro" id="IPR041236">
    <property type="entry name" value="PriA_C"/>
</dbReference>
<gene>
    <name evidence="12" type="primary">priA</name>
    <name evidence="15" type="ORF">E8M01_19170</name>
</gene>
<keyword evidence="1 12" id="KW-0639">Primosome</keyword>
<feature type="binding site" evidence="12">
    <location>
        <position position="442"/>
    </location>
    <ligand>
        <name>Zn(2+)</name>
        <dbReference type="ChEBI" id="CHEBI:29105"/>
        <label>2</label>
    </ligand>
</feature>
<dbReference type="Pfam" id="PF18319">
    <property type="entry name" value="Zn_ribbon_PriA"/>
    <property type="match status" value="1"/>
</dbReference>
<evidence type="ECO:0000259" key="14">
    <source>
        <dbReference type="PROSITE" id="PS51192"/>
    </source>
</evidence>
<evidence type="ECO:0000256" key="3">
    <source>
        <dbReference type="ARBA" id="ARBA00022723"/>
    </source>
</evidence>
<evidence type="ECO:0000256" key="4">
    <source>
        <dbReference type="ARBA" id="ARBA00022741"/>
    </source>
</evidence>
<evidence type="ECO:0000313" key="16">
    <source>
        <dbReference type="Proteomes" id="UP000298781"/>
    </source>
</evidence>
<dbReference type="OrthoDB" id="9759544at2"/>
<feature type="binding site" evidence="12">
    <location>
        <position position="445"/>
    </location>
    <ligand>
        <name>Zn(2+)</name>
        <dbReference type="ChEBI" id="CHEBI:29105"/>
        <label>2</label>
    </ligand>
</feature>
<name>A0A4D7AX12_9HYPH</name>
<keyword evidence="16" id="KW-1185">Reference proteome</keyword>
<dbReference type="SUPFAM" id="SSF52540">
    <property type="entry name" value="P-loop containing nucleoside triphosphate hydrolases"/>
    <property type="match status" value="2"/>
</dbReference>
<dbReference type="GO" id="GO:0006310">
    <property type="term" value="P:DNA recombination"/>
    <property type="evidence" value="ECO:0007669"/>
    <property type="project" value="InterPro"/>
</dbReference>
<evidence type="ECO:0000256" key="6">
    <source>
        <dbReference type="ARBA" id="ARBA00022806"/>
    </source>
</evidence>
<dbReference type="EMBL" id="CP039690">
    <property type="protein sequence ID" value="QCI66144.1"/>
    <property type="molecule type" value="Genomic_DNA"/>
</dbReference>
<evidence type="ECO:0000256" key="9">
    <source>
        <dbReference type="ARBA" id="ARBA00023125"/>
    </source>
</evidence>
<dbReference type="RefSeq" id="WP_136961589.1">
    <property type="nucleotide sequence ID" value="NZ_CP039690.1"/>
</dbReference>
<keyword evidence="5 12" id="KW-0378">Hydrolase</keyword>
<dbReference type="GO" id="GO:0005524">
    <property type="term" value="F:ATP binding"/>
    <property type="evidence" value="ECO:0007669"/>
    <property type="project" value="UniProtKB-UniRule"/>
</dbReference>
<dbReference type="GO" id="GO:0008270">
    <property type="term" value="F:zinc ion binding"/>
    <property type="evidence" value="ECO:0007669"/>
    <property type="project" value="UniProtKB-UniRule"/>
</dbReference>
<sequence>MSAPRYADVLIPVAVDRPYSYRIPADLAVGPGDLVAVPLGNRTAVGAVWRLRDEPGGVSHNRLKDIAARHDVPPVPHEIRRLVDWIADYTLAPRGMVLRMAMRDPDALAPPRPRIGVRATGQPASRPTPSRAKVLALMADGLARGKSEAAREAGVSVGVIDGLVDDGALEAITLAPEAVALPLDPAYAVASLNTAQKDAALAIEDAVAAGGFQVFLLDGVTGSGKTEVYFEAVAEALRQDKQTLILVPEIALTTQFLDRFAQRFGHRPAAWHSGIGATRRARVWTGVAAGEVKVVIGARSALFLPFKALGLVVVDEEHEQAYKQDDGVHYHARDMAVVRARLHDAPVVLASATPSVESRVNADKGRYRRLILPERFGGREMPKIATVDLKTRGAPHGRWISPALELAVRDTLAAKEQSLLFLNRRGYAPLTLCRACGERVQCPNCTAWLVDHRFRRRLVCHHCGFSMPPLEHCPKCEAVDSFVACGPGVERLAEECATLFPEARLLVLSSDMAGGIERIRQEIEAVAKGEADIVIGTQLVAKGHNFPHLALVGVIDADLGLSNGDPRAGERTFQLLQQVVGRAGRAKDGSRALIQTHQPAHPIIDAIVKGDREAFYAAEIAMREEAQLPPYGRLAALVVSAEAQADAFGYARTIMRAAPVGTDVRLLGPAEAPLALVRGRHRVRLLARSARAFDMSGWLRAWLSSVEAPRGNVRLEIDVDPQSFL</sequence>
<dbReference type="SMART" id="SM00487">
    <property type="entry name" value="DEXDc"/>
    <property type="match status" value="1"/>
</dbReference>
<feature type="binding site" evidence="12">
    <location>
        <position position="476"/>
    </location>
    <ligand>
        <name>Zn(2+)</name>
        <dbReference type="ChEBI" id="CHEBI:29105"/>
        <label>1</label>
    </ligand>
</feature>
<dbReference type="PANTHER" id="PTHR30580">
    <property type="entry name" value="PRIMOSOMAL PROTEIN N"/>
    <property type="match status" value="1"/>
</dbReference>
<dbReference type="InterPro" id="IPR040498">
    <property type="entry name" value="PriA_CRR"/>
</dbReference>
<keyword evidence="9 12" id="KW-0238">DNA-binding</keyword>
<dbReference type="HAMAP" id="MF_00983">
    <property type="entry name" value="PriA"/>
    <property type="match status" value="1"/>
</dbReference>
<keyword evidence="8 12" id="KW-0067">ATP-binding</keyword>
<comment type="catalytic activity">
    <reaction evidence="11 12">
        <text>ATP + H2O = ADP + phosphate + H(+)</text>
        <dbReference type="Rhea" id="RHEA:13065"/>
        <dbReference type="ChEBI" id="CHEBI:15377"/>
        <dbReference type="ChEBI" id="CHEBI:15378"/>
        <dbReference type="ChEBI" id="CHEBI:30616"/>
        <dbReference type="ChEBI" id="CHEBI:43474"/>
        <dbReference type="ChEBI" id="CHEBI:456216"/>
        <dbReference type="EC" id="5.6.2.4"/>
    </reaction>
</comment>
<dbReference type="GO" id="GO:0006270">
    <property type="term" value="P:DNA replication initiation"/>
    <property type="evidence" value="ECO:0007669"/>
    <property type="project" value="TreeGrafter"/>
</dbReference>
<feature type="domain" description="Helicase ATP-binding" evidence="14">
    <location>
        <begin position="206"/>
        <end position="372"/>
    </location>
</feature>
<evidence type="ECO:0000256" key="2">
    <source>
        <dbReference type="ARBA" id="ARBA00022705"/>
    </source>
</evidence>
<dbReference type="SMART" id="SM00490">
    <property type="entry name" value="HELICc"/>
    <property type="match status" value="1"/>
</dbReference>
<comment type="function">
    <text evidence="12">Initiates the restart of stalled replication forks, which reloads the replicative helicase on sites other than the origin of replication. Recognizes and binds to abandoned replication forks and remodels them to uncover a helicase loading site. Promotes assembly of the primosome at these replication forks.</text>
</comment>
<proteinExistence type="inferred from homology"/>
<keyword evidence="7 12" id="KW-0862">Zinc</keyword>
<keyword evidence="6 12" id="KW-0347">Helicase</keyword>
<protein>
    <recommendedName>
        <fullName evidence="12">Replication restart protein PriA</fullName>
    </recommendedName>
    <alternativeName>
        <fullName evidence="12">ATP-dependent DNA helicase PriA</fullName>
        <ecNumber evidence="12">5.6.2.4</ecNumber>
    </alternativeName>
    <alternativeName>
        <fullName evidence="12">DNA 3'-5' helicase PriA</fullName>
    </alternativeName>
</protein>
<dbReference type="PROSITE" id="PS51192">
    <property type="entry name" value="HELICASE_ATP_BIND_1"/>
    <property type="match status" value="1"/>
</dbReference>
<dbReference type="GO" id="GO:0016887">
    <property type="term" value="F:ATP hydrolysis activity"/>
    <property type="evidence" value="ECO:0007669"/>
    <property type="project" value="RHEA"/>
</dbReference>
<evidence type="ECO:0000313" key="15">
    <source>
        <dbReference type="EMBL" id="QCI66144.1"/>
    </source>
</evidence>
<dbReference type="NCBIfam" id="NF004070">
    <property type="entry name" value="PRK05580.2-2"/>
    <property type="match status" value="1"/>
</dbReference>
<comment type="catalytic activity">
    <reaction evidence="12">
        <text>Couples ATP hydrolysis with the unwinding of duplex DNA by translocating in the 3'-5' direction.</text>
        <dbReference type="EC" id="5.6.2.4"/>
    </reaction>
</comment>
<reference evidence="15 16" key="1">
    <citation type="submission" date="2019-04" db="EMBL/GenBank/DDBJ databases">
        <title>Phreatobacter aquaticus sp. nov.</title>
        <authorList>
            <person name="Choi A."/>
        </authorList>
    </citation>
    <scope>NUCLEOTIDE SEQUENCE [LARGE SCALE GENOMIC DNA]</scope>
    <source>
        <strain evidence="15 16">KCTC 52518</strain>
    </source>
</reference>
<dbReference type="Proteomes" id="UP000298781">
    <property type="component" value="Chromosome"/>
</dbReference>
<evidence type="ECO:0000256" key="12">
    <source>
        <dbReference type="HAMAP-Rule" id="MF_00983"/>
    </source>
</evidence>
<dbReference type="GO" id="GO:0006269">
    <property type="term" value="P:DNA replication, synthesis of primer"/>
    <property type="evidence" value="ECO:0007669"/>
    <property type="project" value="UniProtKB-KW"/>
</dbReference>
<evidence type="ECO:0000256" key="8">
    <source>
        <dbReference type="ARBA" id="ARBA00022840"/>
    </source>
</evidence>
<dbReference type="GO" id="GO:0043138">
    <property type="term" value="F:3'-5' DNA helicase activity"/>
    <property type="evidence" value="ECO:0007669"/>
    <property type="project" value="UniProtKB-EC"/>
</dbReference>
<keyword evidence="3 12" id="KW-0479">Metal-binding</keyword>
<dbReference type="GO" id="GO:0003677">
    <property type="term" value="F:DNA binding"/>
    <property type="evidence" value="ECO:0007669"/>
    <property type="project" value="UniProtKB-UniRule"/>
</dbReference>
<dbReference type="FunFam" id="3.40.50.300:FF:000489">
    <property type="entry name" value="Primosome assembly protein PriA"/>
    <property type="match status" value="1"/>
</dbReference>
<dbReference type="KEGG" id="pstg:E8M01_19170"/>
<dbReference type="GO" id="GO:0006302">
    <property type="term" value="P:double-strand break repair"/>
    <property type="evidence" value="ECO:0007669"/>
    <property type="project" value="InterPro"/>
</dbReference>
<dbReference type="InterPro" id="IPR011545">
    <property type="entry name" value="DEAD/DEAH_box_helicase_dom"/>
</dbReference>
<dbReference type="Pfam" id="PF17764">
    <property type="entry name" value="PriA_3primeBD"/>
    <property type="match status" value="1"/>
</dbReference>
<keyword evidence="2 12" id="KW-0235">DNA replication</keyword>
<dbReference type="GO" id="GO:1990077">
    <property type="term" value="C:primosome complex"/>
    <property type="evidence" value="ECO:0007669"/>
    <property type="project" value="UniProtKB-UniRule"/>
</dbReference>
<dbReference type="InterPro" id="IPR027417">
    <property type="entry name" value="P-loop_NTPase"/>
</dbReference>
<evidence type="ECO:0000256" key="13">
    <source>
        <dbReference type="SAM" id="MobiDB-lite"/>
    </source>
</evidence>
<comment type="subunit">
    <text evidence="12">Component of the replication restart primosome.</text>
</comment>
<feature type="binding site" evidence="12">
    <location>
        <position position="433"/>
    </location>
    <ligand>
        <name>Zn(2+)</name>
        <dbReference type="ChEBI" id="CHEBI:29105"/>
        <label>1</label>
    </ligand>
</feature>
<keyword evidence="10 12" id="KW-0413">Isomerase</keyword>
<dbReference type="InterPro" id="IPR001650">
    <property type="entry name" value="Helicase_C-like"/>
</dbReference>
<dbReference type="InterPro" id="IPR005259">
    <property type="entry name" value="PriA"/>
</dbReference>
<comment type="cofactor">
    <cofactor evidence="12">
        <name>Zn(2+)</name>
        <dbReference type="ChEBI" id="CHEBI:29105"/>
    </cofactor>
    <text evidence="12">Binds 2 zinc ions per subunit.</text>
</comment>
<dbReference type="Pfam" id="PF18074">
    <property type="entry name" value="PriA_C"/>
    <property type="match status" value="1"/>
</dbReference>